<name>A0AAU7Q8M3_9GAMM</name>
<dbReference type="Pfam" id="PF04076">
    <property type="entry name" value="BOF"/>
    <property type="match status" value="1"/>
</dbReference>
<dbReference type="InterPro" id="IPR036700">
    <property type="entry name" value="BOBF_sf"/>
</dbReference>
<keyword evidence="1" id="KW-0732">Signal</keyword>
<sequence length="74" mass="8372">MKTNAWVTLDGHIEKKVDNDKYLFRDATGTVLLEIKGDKWNGQDVTPKDLVSISGRLLKDRHGTHISVGRILKQ</sequence>
<dbReference type="SUPFAM" id="SSF101756">
    <property type="entry name" value="Hypothetical protein YgiW"/>
    <property type="match status" value="1"/>
</dbReference>
<gene>
    <name evidence="2" type="ORF">ABK905_19215</name>
</gene>
<protein>
    <submittedName>
        <fullName evidence="2">NirD/YgiW/YdeI family stress tolerance protein</fullName>
    </submittedName>
</protein>
<dbReference type="PANTHER" id="PTHR36571">
    <property type="entry name" value="PROTEIN YGIW"/>
    <property type="match status" value="1"/>
</dbReference>
<dbReference type="NCBIfam" id="NF033674">
    <property type="entry name" value="stress_OB_fold"/>
    <property type="match status" value="1"/>
</dbReference>
<dbReference type="AlphaFoldDB" id="A0AAU7Q8M3"/>
<reference evidence="2" key="1">
    <citation type="submission" date="2024-06" db="EMBL/GenBank/DDBJ databases">
        <authorList>
            <person name="Coelho C."/>
            <person name="Bento M."/>
            <person name="Garcia E."/>
            <person name="Camelo A."/>
            <person name="Brandao I."/>
            <person name="Espirito Santo C."/>
            <person name="Trovao J."/>
            <person name="Verissimo A."/>
            <person name="Costa J."/>
            <person name="Tiago I."/>
        </authorList>
    </citation>
    <scope>NUCLEOTIDE SEQUENCE</scope>
    <source>
        <strain evidence="2">KWT182</strain>
    </source>
</reference>
<dbReference type="PANTHER" id="PTHR36571:SF1">
    <property type="entry name" value="PROTEIN YGIW"/>
    <property type="match status" value="1"/>
</dbReference>
<evidence type="ECO:0000313" key="2">
    <source>
        <dbReference type="EMBL" id="XBS68721.1"/>
    </source>
</evidence>
<dbReference type="InterPro" id="IPR005220">
    <property type="entry name" value="CarO-like"/>
</dbReference>
<organism evidence="2">
    <name type="scientific">Acerihabitans sp. KWT182</name>
    <dbReference type="NCBI Taxonomy" id="3157919"/>
    <lineage>
        <taxon>Bacteria</taxon>
        <taxon>Pseudomonadati</taxon>
        <taxon>Pseudomonadota</taxon>
        <taxon>Gammaproteobacteria</taxon>
        <taxon>Enterobacterales</taxon>
        <taxon>Pectobacteriaceae</taxon>
        <taxon>Acerihabitans</taxon>
    </lineage>
</organism>
<evidence type="ECO:0000256" key="1">
    <source>
        <dbReference type="ARBA" id="ARBA00022729"/>
    </source>
</evidence>
<proteinExistence type="predicted"/>
<accession>A0AAU7Q8M3</accession>
<dbReference type="EMBL" id="CP157947">
    <property type="protein sequence ID" value="XBS68721.1"/>
    <property type="molecule type" value="Genomic_DNA"/>
</dbReference>
<dbReference type="Gene3D" id="2.40.50.200">
    <property type="entry name" value="Bacterial OB-fold"/>
    <property type="match status" value="1"/>
</dbReference>